<comment type="similarity">
    <text evidence="4 7">Belongs to the glucosamine/galactosamine-6-phosphate isomerase family. 6-phosphogluconolactonase subfamily.</text>
</comment>
<dbReference type="RefSeq" id="WP_138410803.1">
    <property type="nucleotide sequence ID" value="NZ_QLAG01000002.1"/>
</dbReference>
<dbReference type="Gene3D" id="3.40.50.1360">
    <property type="match status" value="1"/>
</dbReference>
<comment type="function">
    <text evidence="2 7">Hydrolysis of 6-phosphogluconolactone to 6-phosphogluconate.</text>
</comment>
<evidence type="ECO:0000256" key="5">
    <source>
        <dbReference type="ARBA" id="ARBA00013198"/>
    </source>
</evidence>
<dbReference type="CDD" id="cd01400">
    <property type="entry name" value="6PGL"/>
    <property type="match status" value="1"/>
</dbReference>
<protein>
    <recommendedName>
        <fullName evidence="6 7">6-phosphogluconolactonase</fullName>
        <shortName evidence="7">6PGL</shortName>
        <ecNumber evidence="5 7">3.1.1.31</ecNumber>
    </recommendedName>
</protein>
<evidence type="ECO:0000313" key="9">
    <source>
        <dbReference type="EMBL" id="TLX65163.1"/>
    </source>
</evidence>
<dbReference type="PANTHER" id="PTHR11054:SF0">
    <property type="entry name" value="6-PHOSPHOGLUCONOLACTONASE"/>
    <property type="match status" value="1"/>
</dbReference>
<evidence type="ECO:0000256" key="3">
    <source>
        <dbReference type="ARBA" id="ARBA00004961"/>
    </source>
</evidence>
<sequence>MAIFELELPSGVVAHSLANADKQAEALARTVADALSFALETDGCASLAVSGGRSPIRFLEALSTRPLDWSKVQVSLADERWVPPTHPDSNEALVRRHLLRNEAAKARFIGLYQAAPSLAEAVAAAEQSLTALKRPLDVLVLGMGDDGHTASLFPGNPGLGEALEPTCEAACVPMQAPAAPHQRISLTYPLLAGARVQCLAIQGEAKLDALRRALTVDPVRMPIRAFLHSPLEIYWCP</sequence>
<comment type="pathway">
    <text evidence="3 7">Carbohydrate degradation; pentose phosphate pathway; D-ribulose 5-phosphate from D-glucose 6-phosphate (oxidative stage): step 2/3.</text>
</comment>
<dbReference type="AlphaFoldDB" id="A0A5R9QJP0"/>
<evidence type="ECO:0000256" key="1">
    <source>
        <dbReference type="ARBA" id="ARBA00000832"/>
    </source>
</evidence>
<dbReference type="InterPro" id="IPR006148">
    <property type="entry name" value="Glc/Gal-6P_isomerase"/>
</dbReference>
<dbReference type="InterPro" id="IPR005900">
    <property type="entry name" value="6-phosphogluconolactonase_DevB"/>
</dbReference>
<comment type="catalytic activity">
    <reaction evidence="1 7">
        <text>6-phospho-D-glucono-1,5-lactone + H2O = 6-phospho-D-gluconate + H(+)</text>
        <dbReference type="Rhea" id="RHEA:12556"/>
        <dbReference type="ChEBI" id="CHEBI:15377"/>
        <dbReference type="ChEBI" id="CHEBI:15378"/>
        <dbReference type="ChEBI" id="CHEBI:57955"/>
        <dbReference type="ChEBI" id="CHEBI:58759"/>
        <dbReference type="EC" id="3.1.1.31"/>
    </reaction>
</comment>
<evidence type="ECO:0000256" key="2">
    <source>
        <dbReference type="ARBA" id="ARBA00002681"/>
    </source>
</evidence>
<dbReference type="PANTHER" id="PTHR11054">
    <property type="entry name" value="6-PHOSPHOGLUCONOLACTONASE"/>
    <property type="match status" value="1"/>
</dbReference>
<name>A0A5R9QJP0_9GAMM</name>
<evidence type="ECO:0000256" key="7">
    <source>
        <dbReference type="RuleBase" id="RU365095"/>
    </source>
</evidence>
<organism evidence="9 10">
    <name type="scientific">Stutzerimonas nosocomialis</name>
    <dbReference type="NCBI Taxonomy" id="1056496"/>
    <lineage>
        <taxon>Bacteria</taxon>
        <taxon>Pseudomonadati</taxon>
        <taxon>Pseudomonadota</taxon>
        <taxon>Gammaproteobacteria</taxon>
        <taxon>Pseudomonadales</taxon>
        <taxon>Pseudomonadaceae</taxon>
        <taxon>Stutzerimonas</taxon>
    </lineage>
</organism>
<dbReference type="EC" id="3.1.1.31" evidence="5 7"/>
<dbReference type="UniPathway" id="UPA00115">
    <property type="reaction ID" value="UER00409"/>
</dbReference>
<dbReference type="Proteomes" id="UP000306753">
    <property type="component" value="Unassembled WGS sequence"/>
</dbReference>
<proteinExistence type="inferred from homology"/>
<accession>A0A5R9QJP0</accession>
<keyword evidence="7 9" id="KW-0378">Hydrolase</keyword>
<dbReference type="GO" id="GO:0017057">
    <property type="term" value="F:6-phosphogluconolactonase activity"/>
    <property type="evidence" value="ECO:0007669"/>
    <property type="project" value="UniProtKB-UniRule"/>
</dbReference>
<keyword evidence="10" id="KW-1185">Reference proteome</keyword>
<dbReference type="NCBIfam" id="TIGR01198">
    <property type="entry name" value="pgl"/>
    <property type="match status" value="1"/>
</dbReference>
<evidence type="ECO:0000313" key="10">
    <source>
        <dbReference type="Proteomes" id="UP000306753"/>
    </source>
</evidence>
<evidence type="ECO:0000256" key="4">
    <source>
        <dbReference type="ARBA" id="ARBA00010662"/>
    </source>
</evidence>
<comment type="caution">
    <text evidence="9">The sequence shown here is derived from an EMBL/GenBank/DDBJ whole genome shotgun (WGS) entry which is preliminary data.</text>
</comment>
<dbReference type="GO" id="GO:0006098">
    <property type="term" value="P:pentose-phosphate shunt"/>
    <property type="evidence" value="ECO:0007669"/>
    <property type="project" value="UniProtKB-UniPathway"/>
</dbReference>
<dbReference type="GO" id="GO:0005975">
    <property type="term" value="P:carbohydrate metabolic process"/>
    <property type="evidence" value="ECO:0007669"/>
    <property type="project" value="UniProtKB-UniRule"/>
</dbReference>
<evidence type="ECO:0000256" key="6">
    <source>
        <dbReference type="ARBA" id="ARBA00020337"/>
    </source>
</evidence>
<dbReference type="InterPro" id="IPR039104">
    <property type="entry name" value="6PGL"/>
</dbReference>
<dbReference type="SUPFAM" id="SSF100950">
    <property type="entry name" value="NagB/RpiA/CoA transferase-like"/>
    <property type="match status" value="1"/>
</dbReference>
<dbReference type="EMBL" id="QLAG01000002">
    <property type="protein sequence ID" value="TLX65163.1"/>
    <property type="molecule type" value="Genomic_DNA"/>
</dbReference>
<evidence type="ECO:0000259" key="8">
    <source>
        <dbReference type="Pfam" id="PF01182"/>
    </source>
</evidence>
<reference evidence="9 10" key="1">
    <citation type="journal article" date="2017" name="Eur. J. Clin. Microbiol. Infect. Dis.">
        <title>Uncommonly isolated clinical Pseudomonas: identification and phylogenetic assignation.</title>
        <authorList>
            <person name="Mulet M."/>
            <person name="Gomila M."/>
            <person name="Ramirez A."/>
            <person name="Cardew S."/>
            <person name="Moore E.R."/>
            <person name="Lalucat J."/>
            <person name="Garcia-Valdes E."/>
        </authorList>
    </citation>
    <scope>NUCLEOTIDE SEQUENCE [LARGE SCALE GENOMIC DNA]</scope>
    <source>
        <strain evidence="9 10">SD129</strain>
    </source>
</reference>
<gene>
    <name evidence="7 9" type="primary">pgl</name>
    <name evidence="9" type="ORF">DN820_02305</name>
</gene>
<dbReference type="InterPro" id="IPR037171">
    <property type="entry name" value="NagB/RpiA_transferase-like"/>
</dbReference>
<dbReference type="Pfam" id="PF01182">
    <property type="entry name" value="Glucosamine_iso"/>
    <property type="match status" value="1"/>
</dbReference>
<feature type="domain" description="Glucosamine/galactosamine-6-phosphate isomerase" evidence="8">
    <location>
        <begin position="19"/>
        <end position="235"/>
    </location>
</feature>